<name>A0A085N227_9BILA</name>
<reference evidence="15 16" key="1">
    <citation type="journal article" date="2014" name="Nat. Genet.">
        <title>Genome and transcriptome of the porcine whipworm Trichuris suis.</title>
        <authorList>
            <person name="Jex A.R."/>
            <person name="Nejsum P."/>
            <person name="Schwarz E.M."/>
            <person name="Hu L."/>
            <person name="Young N.D."/>
            <person name="Hall R.S."/>
            <person name="Korhonen P.K."/>
            <person name="Liao S."/>
            <person name="Thamsborg S."/>
            <person name="Xia J."/>
            <person name="Xu P."/>
            <person name="Wang S."/>
            <person name="Scheerlinck J.P."/>
            <person name="Hofmann A."/>
            <person name="Sternberg P.W."/>
            <person name="Wang J."/>
            <person name="Gasser R.B."/>
        </authorList>
    </citation>
    <scope>NUCLEOTIDE SEQUENCE [LARGE SCALE GENOMIC DNA]</scope>
    <source>
        <strain evidence="15">DCEP-RM93F</strain>
        <strain evidence="14">DCEP-RM93M</strain>
    </source>
</reference>
<keyword evidence="7" id="KW-0249">Electron transport</keyword>
<dbReference type="EMBL" id="KL367572">
    <property type="protein sequence ID" value="KFD63523.1"/>
    <property type="molecule type" value="Genomic_DNA"/>
</dbReference>
<keyword evidence="3" id="KW-0813">Transport</keyword>
<evidence type="ECO:0000256" key="4">
    <source>
        <dbReference type="ARBA" id="ARBA00022617"/>
    </source>
</evidence>
<evidence type="ECO:0000256" key="7">
    <source>
        <dbReference type="ARBA" id="ARBA00022982"/>
    </source>
</evidence>
<evidence type="ECO:0000313" key="14">
    <source>
        <dbReference type="EMBL" id="KFD52622.1"/>
    </source>
</evidence>
<feature type="transmembrane region" description="Helical" evidence="12">
    <location>
        <begin position="148"/>
        <end position="167"/>
    </location>
</feature>
<protein>
    <recommendedName>
        <fullName evidence="11">ascorbate ferrireductase (transmembrane)</fullName>
        <ecNumber evidence="11">7.2.1.3</ecNumber>
    </recommendedName>
</protein>
<dbReference type="PANTHER" id="PTHR15422:SF45">
    <property type="entry name" value="CYTOCHROME B561 DOMAIN-CONTAINING PROTEIN"/>
    <property type="match status" value="1"/>
</dbReference>
<dbReference type="Proteomes" id="UP000030758">
    <property type="component" value="Unassembled WGS sequence"/>
</dbReference>
<keyword evidence="16" id="KW-1185">Reference proteome</keyword>
<evidence type="ECO:0000256" key="9">
    <source>
        <dbReference type="ARBA" id="ARBA00023004"/>
    </source>
</evidence>
<evidence type="ECO:0000256" key="5">
    <source>
        <dbReference type="ARBA" id="ARBA00022692"/>
    </source>
</evidence>
<evidence type="ECO:0000256" key="8">
    <source>
        <dbReference type="ARBA" id="ARBA00022989"/>
    </source>
</evidence>
<evidence type="ECO:0000313" key="16">
    <source>
        <dbReference type="Proteomes" id="UP000030764"/>
    </source>
</evidence>
<dbReference type="Proteomes" id="UP000030764">
    <property type="component" value="Unassembled WGS sequence"/>
</dbReference>
<evidence type="ECO:0000256" key="1">
    <source>
        <dbReference type="ARBA" id="ARBA00001970"/>
    </source>
</evidence>
<dbReference type="SMART" id="SM00665">
    <property type="entry name" value="B561"/>
    <property type="match status" value="1"/>
</dbReference>
<dbReference type="AlphaFoldDB" id="A0A085N227"/>
<evidence type="ECO:0000256" key="12">
    <source>
        <dbReference type="SAM" id="Phobius"/>
    </source>
</evidence>
<dbReference type="EMBL" id="KL363225">
    <property type="protein sequence ID" value="KFD52622.1"/>
    <property type="molecule type" value="Genomic_DNA"/>
</dbReference>
<evidence type="ECO:0000256" key="6">
    <source>
        <dbReference type="ARBA" id="ARBA00022723"/>
    </source>
</evidence>
<organism evidence="15">
    <name type="scientific">Trichuris suis</name>
    <name type="common">pig whipworm</name>
    <dbReference type="NCBI Taxonomy" id="68888"/>
    <lineage>
        <taxon>Eukaryota</taxon>
        <taxon>Metazoa</taxon>
        <taxon>Ecdysozoa</taxon>
        <taxon>Nematoda</taxon>
        <taxon>Enoplea</taxon>
        <taxon>Dorylaimia</taxon>
        <taxon>Trichinellida</taxon>
        <taxon>Trichuridae</taxon>
        <taxon>Trichuris</taxon>
    </lineage>
</organism>
<dbReference type="PROSITE" id="PS50939">
    <property type="entry name" value="CYTOCHROME_B561"/>
    <property type="match status" value="1"/>
</dbReference>
<feature type="transmembrane region" description="Helical" evidence="12">
    <location>
        <begin position="67"/>
        <end position="85"/>
    </location>
</feature>
<dbReference type="GO" id="GO:0140575">
    <property type="term" value="F:transmembrane monodehydroascorbate reductase activity"/>
    <property type="evidence" value="ECO:0007669"/>
    <property type="project" value="InterPro"/>
</dbReference>
<accession>A0A085N227</accession>
<dbReference type="InterPro" id="IPR045150">
    <property type="entry name" value="CYB561D1/2"/>
</dbReference>
<dbReference type="EC" id="7.2.1.3" evidence="11"/>
<dbReference type="GO" id="GO:0016020">
    <property type="term" value="C:membrane"/>
    <property type="evidence" value="ECO:0007669"/>
    <property type="project" value="UniProtKB-SubCell"/>
</dbReference>
<gene>
    <name evidence="14" type="ORF">M513_06469</name>
    <name evidence="15" type="ORF">M514_06469</name>
</gene>
<keyword evidence="4" id="KW-0349">Heme</keyword>
<evidence type="ECO:0000313" key="15">
    <source>
        <dbReference type="EMBL" id="KFD63523.1"/>
    </source>
</evidence>
<feature type="transmembrane region" description="Helical" evidence="12">
    <location>
        <begin position="34"/>
        <end position="55"/>
    </location>
</feature>
<evidence type="ECO:0000259" key="13">
    <source>
        <dbReference type="PROSITE" id="PS50939"/>
    </source>
</evidence>
<proteinExistence type="predicted"/>
<dbReference type="Gene3D" id="1.20.120.1770">
    <property type="match status" value="1"/>
</dbReference>
<dbReference type="GO" id="GO:0046872">
    <property type="term" value="F:metal ion binding"/>
    <property type="evidence" value="ECO:0007669"/>
    <property type="project" value="UniProtKB-KW"/>
</dbReference>
<dbReference type="GO" id="GO:0140571">
    <property type="term" value="F:transmembrane ascorbate ferrireductase activity"/>
    <property type="evidence" value="ECO:0007669"/>
    <property type="project" value="UniProtKB-EC"/>
</dbReference>
<dbReference type="Pfam" id="PF03188">
    <property type="entry name" value="Cytochrom_B561"/>
    <property type="match status" value="1"/>
</dbReference>
<feature type="transmembrane region" description="Helical" evidence="12">
    <location>
        <begin position="173"/>
        <end position="193"/>
    </location>
</feature>
<dbReference type="InterPro" id="IPR006593">
    <property type="entry name" value="Cyt_b561/ferric_Rdtase_TM"/>
</dbReference>
<feature type="transmembrane region" description="Helical" evidence="12">
    <location>
        <begin position="97"/>
        <end position="127"/>
    </location>
</feature>
<keyword evidence="5 12" id="KW-0812">Transmembrane</keyword>
<evidence type="ECO:0000256" key="10">
    <source>
        <dbReference type="ARBA" id="ARBA00023136"/>
    </source>
</evidence>
<evidence type="ECO:0000256" key="3">
    <source>
        <dbReference type="ARBA" id="ARBA00022448"/>
    </source>
</evidence>
<evidence type="ECO:0000256" key="2">
    <source>
        <dbReference type="ARBA" id="ARBA00004141"/>
    </source>
</evidence>
<dbReference type="PANTHER" id="PTHR15422">
    <property type="entry name" value="OS05G0565100 PROTEIN"/>
    <property type="match status" value="1"/>
</dbReference>
<keyword evidence="9" id="KW-0408">Iron</keyword>
<comment type="cofactor">
    <cofactor evidence="1">
        <name>heme b</name>
        <dbReference type="ChEBI" id="CHEBI:60344"/>
    </cofactor>
</comment>
<keyword evidence="6" id="KW-0479">Metal-binding</keyword>
<sequence length="207" mass="23225">MQLVYFIPSVFVLYIVASRELTWFSLHPVLMTAAYLLVVAEALSAFSGRLFVIGTPSSYKFRTRTHIWLMAFAVLLSSFAFYVIYTRKAASNKPHFATWHGFIGAIVFIHTLFQVCSGAVLNCAGFIRFTRAMRLVGLRAIHALSGCLLYLLGCFVILLGFFSRWFMNCTTPALRQLCVCSVVLSCVCVVYAVGMRAVSRIRAVLKY</sequence>
<evidence type="ECO:0000256" key="11">
    <source>
        <dbReference type="ARBA" id="ARBA00024225"/>
    </source>
</evidence>
<feature type="domain" description="Cytochrome b561" evidence="13">
    <location>
        <begin position="1"/>
        <end position="200"/>
    </location>
</feature>
<keyword evidence="10 12" id="KW-0472">Membrane</keyword>
<feature type="non-terminal residue" evidence="15">
    <location>
        <position position="207"/>
    </location>
</feature>
<keyword evidence="8 12" id="KW-1133">Transmembrane helix</keyword>
<comment type="subcellular location">
    <subcellularLocation>
        <location evidence="2">Membrane</location>
        <topology evidence="2">Multi-pass membrane protein</topology>
    </subcellularLocation>
</comment>